<evidence type="ECO:0000313" key="1">
    <source>
        <dbReference type="EMBL" id="KAH7909824.1"/>
    </source>
</evidence>
<evidence type="ECO:0000313" key="2">
    <source>
        <dbReference type="Proteomes" id="UP000790377"/>
    </source>
</evidence>
<proteinExistence type="predicted"/>
<organism evidence="1 2">
    <name type="scientific">Hygrophoropsis aurantiaca</name>
    <dbReference type="NCBI Taxonomy" id="72124"/>
    <lineage>
        <taxon>Eukaryota</taxon>
        <taxon>Fungi</taxon>
        <taxon>Dikarya</taxon>
        <taxon>Basidiomycota</taxon>
        <taxon>Agaricomycotina</taxon>
        <taxon>Agaricomycetes</taxon>
        <taxon>Agaricomycetidae</taxon>
        <taxon>Boletales</taxon>
        <taxon>Coniophorineae</taxon>
        <taxon>Hygrophoropsidaceae</taxon>
        <taxon>Hygrophoropsis</taxon>
    </lineage>
</organism>
<reference evidence="1" key="1">
    <citation type="journal article" date="2021" name="New Phytol.">
        <title>Evolutionary innovations through gain and loss of genes in the ectomycorrhizal Boletales.</title>
        <authorList>
            <person name="Wu G."/>
            <person name="Miyauchi S."/>
            <person name="Morin E."/>
            <person name="Kuo A."/>
            <person name="Drula E."/>
            <person name="Varga T."/>
            <person name="Kohler A."/>
            <person name="Feng B."/>
            <person name="Cao Y."/>
            <person name="Lipzen A."/>
            <person name="Daum C."/>
            <person name="Hundley H."/>
            <person name="Pangilinan J."/>
            <person name="Johnson J."/>
            <person name="Barry K."/>
            <person name="LaButti K."/>
            <person name="Ng V."/>
            <person name="Ahrendt S."/>
            <person name="Min B."/>
            <person name="Choi I.G."/>
            <person name="Park H."/>
            <person name="Plett J.M."/>
            <person name="Magnuson J."/>
            <person name="Spatafora J.W."/>
            <person name="Nagy L.G."/>
            <person name="Henrissat B."/>
            <person name="Grigoriev I.V."/>
            <person name="Yang Z.L."/>
            <person name="Xu J."/>
            <person name="Martin F.M."/>
        </authorList>
    </citation>
    <scope>NUCLEOTIDE SEQUENCE</scope>
    <source>
        <strain evidence="1">ATCC 28755</strain>
    </source>
</reference>
<sequence length="339" mass="38430">MEFIAPTPPAYSSFNPPDYSFNPLPGEQCIQKTPLQAWLRHSSSPFSFKENRITLTLRNCRKERDLPTYGLGSSVLGEVAVEDRDKISSVSVNLQGQILIEGPSQKVVMFSQRHRLWTRDPLQNELCPGKKITREAQLIAQLRYHPRVRPPRPVPSQYIVKDCPEDWHEEMWTVKGSMVAPPEPLVTKCHFHFPSVRVFTISDIIPFHLRLQASSSAVETIMRTYPPTHGATHTNLPVYVYLLRQIVVESQGTRTSGEMILGTGKMILQSTIPVEDTSSGEQSLSWDGTLRCFTTREVTVKDFMVVSLFAPPKTTKDSSSHLRHAIPVRLVTEPWIDRT</sequence>
<dbReference type="EMBL" id="MU267740">
    <property type="protein sequence ID" value="KAH7909824.1"/>
    <property type="molecule type" value="Genomic_DNA"/>
</dbReference>
<protein>
    <submittedName>
        <fullName evidence="1">Uncharacterized protein</fullName>
    </submittedName>
</protein>
<accession>A0ACB8A985</accession>
<comment type="caution">
    <text evidence="1">The sequence shown here is derived from an EMBL/GenBank/DDBJ whole genome shotgun (WGS) entry which is preliminary data.</text>
</comment>
<name>A0ACB8A985_9AGAM</name>
<keyword evidence="2" id="KW-1185">Reference proteome</keyword>
<gene>
    <name evidence="1" type="ORF">BJ138DRAFT_1102375</name>
</gene>
<dbReference type="Proteomes" id="UP000790377">
    <property type="component" value="Unassembled WGS sequence"/>
</dbReference>